<reference evidence="6 7" key="1">
    <citation type="submission" date="2020-10" db="EMBL/GenBank/DDBJ databases">
        <title>Mucilaginibacter mali sp. nov., isolated from rhizosphere soil of apple orchard.</title>
        <authorList>
            <person name="Lee J.-S."/>
            <person name="Kim H.S."/>
            <person name="Kim J.-S."/>
        </authorList>
    </citation>
    <scope>NUCLEOTIDE SEQUENCE [LARGE SCALE GENOMIC DNA]</scope>
    <source>
        <strain evidence="6 7">KCTC 23157</strain>
    </source>
</reference>
<evidence type="ECO:0000313" key="7">
    <source>
        <dbReference type="Proteomes" id="UP000632774"/>
    </source>
</evidence>
<dbReference type="PANTHER" id="PTHR12631">
    <property type="entry name" value="ALPHA-L-IDURONIDASE"/>
    <property type="match status" value="1"/>
</dbReference>
<evidence type="ECO:0000313" key="6">
    <source>
        <dbReference type="EMBL" id="MBE9665202.1"/>
    </source>
</evidence>
<keyword evidence="2 6" id="KW-0378">Hydrolase</keyword>
<dbReference type="Gene3D" id="3.20.20.80">
    <property type="entry name" value="Glycosidases"/>
    <property type="match status" value="1"/>
</dbReference>
<protein>
    <submittedName>
        <fullName evidence="6">Glycoside hydrolase</fullName>
    </submittedName>
</protein>
<feature type="chain" id="PRO_5045362200" evidence="4">
    <location>
        <begin position="20"/>
        <end position="514"/>
    </location>
</feature>
<dbReference type="PANTHER" id="PTHR12631:SF10">
    <property type="entry name" value="BETA-XYLOSIDASE-LIKE PROTEIN-RELATED"/>
    <property type="match status" value="1"/>
</dbReference>
<dbReference type="PRINTS" id="PR00745">
    <property type="entry name" value="GLHYDRLASE39"/>
</dbReference>
<organism evidence="6 7">
    <name type="scientific">Mucilaginibacter boryungensis</name>
    <dbReference type="NCBI Taxonomy" id="768480"/>
    <lineage>
        <taxon>Bacteria</taxon>
        <taxon>Pseudomonadati</taxon>
        <taxon>Bacteroidota</taxon>
        <taxon>Sphingobacteriia</taxon>
        <taxon>Sphingobacteriales</taxon>
        <taxon>Sphingobacteriaceae</taxon>
        <taxon>Mucilaginibacter</taxon>
    </lineage>
</organism>
<proteinExistence type="inferred from homology"/>
<dbReference type="PROSITE" id="PS51257">
    <property type="entry name" value="PROKAR_LIPOPROTEIN"/>
    <property type="match status" value="1"/>
</dbReference>
<keyword evidence="7" id="KW-1185">Reference proteome</keyword>
<feature type="signal peptide" evidence="4">
    <location>
        <begin position="1"/>
        <end position="19"/>
    </location>
</feature>
<gene>
    <name evidence="6" type="ORF">IRJ18_02430</name>
</gene>
<name>A0ABR9XCT1_9SPHI</name>
<dbReference type="EMBL" id="JADFFM010000001">
    <property type="protein sequence ID" value="MBE9665202.1"/>
    <property type="molecule type" value="Genomic_DNA"/>
</dbReference>
<evidence type="ECO:0000259" key="5">
    <source>
        <dbReference type="Pfam" id="PF01229"/>
    </source>
</evidence>
<keyword evidence="3" id="KW-0326">Glycosidase</keyword>
<dbReference type="SUPFAM" id="SSF51011">
    <property type="entry name" value="Glycosyl hydrolase domain"/>
    <property type="match status" value="1"/>
</dbReference>
<feature type="domain" description="Glycosyl hydrolases family 39 N-terminal catalytic" evidence="5">
    <location>
        <begin position="33"/>
        <end position="479"/>
    </location>
</feature>
<keyword evidence="4" id="KW-0732">Signal</keyword>
<evidence type="ECO:0000256" key="3">
    <source>
        <dbReference type="ARBA" id="ARBA00023295"/>
    </source>
</evidence>
<dbReference type="InterPro" id="IPR000514">
    <property type="entry name" value="Glyco_hydro_39"/>
</dbReference>
<dbReference type="Pfam" id="PF01229">
    <property type="entry name" value="Glyco_hydro_39"/>
    <property type="match status" value="1"/>
</dbReference>
<evidence type="ECO:0000256" key="2">
    <source>
        <dbReference type="ARBA" id="ARBA00022801"/>
    </source>
</evidence>
<dbReference type="InterPro" id="IPR051923">
    <property type="entry name" value="Glycosyl_Hydrolase_39"/>
</dbReference>
<dbReference type="GO" id="GO:0016787">
    <property type="term" value="F:hydrolase activity"/>
    <property type="evidence" value="ECO:0007669"/>
    <property type="project" value="UniProtKB-KW"/>
</dbReference>
<dbReference type="Gene3D" id="2.60.40.1500">
    <property type="entry name" value="Glycosyl hydrolase domain, family 39"/>
    <property type="match status" value="1"/>
</dbReference>
<dbReference type="InterPro" id="IPR017853">
    <property type="entry name" value="GH"/>
</dbReference>
<comment type="caution">
    <text evidence="6">The sequence shown here is derived from an EMBL/GenBank/DDBJ whole genome shotgun (WGS) entry which is preliminary data.</text>
</comment>
<dbReference type="InterPro" id="IPR049166">
    <property type="entry name" value="GH39_cat"/>
</dbReference>
<dbReference type="Proteomes" id="UP000632774">
    <property type="component" value="Unassembled WGS sequence"/>
</dbReference>
<dbReference type="InterPro" id="IPR049165">
    <property type="entry name" value="GH39_as"/>
</dbReference>
<dbReference type="SUPFAM" id="SSF51445">
    <property type="entry name" value="(Trans)glycosidases"/>
    <property type="match status" value="1"/>
</dbReference>
<accession>A0ABR9XCT1</accession>
<dbReference type="PROSITE" id="PS01027">
    <property type="entry name" value="GLYCOSYL_HYDROL_F39"/>
    <property type="match status" value="1"/>
</dbReference>
<comment type="similarity">
    <text evidence="1">Belongs to the glycosyl hydrolase 39 family.</text>
</comment>
<evidence type="ECO:0000256" key="1">
    <source>
        <dbReference type="ARBA" id="ARBA00008875"/>
    </source>
</evidence>
<evidence type="ECO:0000256" key="4">
    <source>
        <dbReference type="SAM" id="SignalP"/>
    </source>
</evidence>
<dbReference type="RefSeq" id="WP_194104608.1">
    <property type="nucleotide sequence ID" value="NZ_JADFFM010000001.1"/>
</dbReference>
<sequence>MKKTCYTLLFIFLACCAIAQTRTIRADLTQVAGKKPAMFNECVGAGRANEGLRADWQQQLAEVQKDMGFRYIRFHGLLNDDMQVYKIDKEGKQVYNWQYIDKLYDYLLSIHIRPFVELGFMPTDMASGTKTVFWWKGNVTKPKTYELWEELIRRLVSHFQDRYGKAEVEKWYFEVWNEPDLGGFFAGTQADYFELYGHTAKAIKSVSPTYRVGGPATSAVKWIGDFLTYCDDHKLPVDFVSTHDYATTSVLDEFGLKKQRLKPNADSVAQDVEKVRKQINASGFKNAELHFTEWNTSPSSRDPMHDTYQNAAFILNVLKKAAPWPNSMSYWTFTDIFEEAGAGPTSFHGGFGLLNLQDIRKPTYYAYKFLNELGSQELKTNDPTSIICKQGKNVQALFWDFTFPTKDYNQIAFSKIQPPTDKVPVNLQLTHLTNGKYRVEVYRVGYRMNDPYSQYLDWGKPAYLSVAQVNELKAQSTGKSISVVNVTVSNGSYHQQFPIRSNDIYMVKLIWKGR</sequence>